<organism evidence="4 5">
    <name type="scientific">Prototheca wickerhamii</name>
    <dbReference type="NCBI Taxonomy" id="3111"/>
    <lineage>
        <taxon>Eukaryota</taxon>
        <taxon>Viridiplantae</taxon>
        <taxon>Chlorophyta</taxon>
        <taxon>core chlorophytes</taxon>
        <taxon>Trebouxiophyceae</taxon>
        <taxon>Chlorellales</taxon>
        <taxon>Chlorellaceae</taxon>
        <taxon>Prototheca</taxon>
    </lineage>
</organism>
<dbReference type="Proteomes" id="UP001255856">
    <property type="component" value="Unassembled WGS sequence"/>
</dbReference>
<protein>
    <recommendedName>
        <fullName evidence="3">EVE domain-containing protein</fullName>
    </recommendedName>
</protein>
<comment type="caution">
    <text evidence="4">The sequence shown here is derived from an EMBL/GenBank/DDBJ whole genome shotgun (WGS) entry which is preliminary data.</text>
</comment>
<dbReference type="AlphaFoldDB" id="A0AAD9IKX7"/>
<name>A0AAD9IKX7_PROWI</name>
<evidence type="ECO:0000256" key="2">
    <source>
        <dbReference type="ARBA" id="ARBA00023242"/>
    </source>
</evidence>
<evidence type="ECO:0000259" key="3">
    <source>
        <dbReference type="Pfam" id="PF01878"/>
    </source>
</evidence>
<dbReference type="CDD" id="cd21133">
    <property type="entry name" value="EVE"/>
    <property type="match status" value="1"/>
</dbReference>
<dbReference type="InterPro" id="IPR015947">
    <property type="entry name" value="PUA-like_sf"/>
</dbReference>
<dbReference type="PANTHER" id="PTHR14087">
    <property type="entry name" value="THYMOCYTE NUCLEAR PROTEIN 1"/>
    <property type="match status" value="1"/>
</dbReference>
<evidence type="ECO:0000313" key="5">
    <source>
        <dbReference type="Proteomes" id="UP001255856"/>
    </source>
</evidence>
<sequence length="121" mass="13819">MKSMKLGEKAFFYQSNCKEPGIVGIMEIVREAYPDHTAFQRGGKYYDAKSSEDNPTWYMVDCKLVRRLKRVIGLHELKTHKNGALADMALFKQSRLSVQPVKGSEWSYILDLEDNSPDAEA</sequence>
<dbReference type="SUPFAM" id="SSF88697">
    <property type="entry name" value="PUA domain-like"/>
    <property type="match status" value="1"/>
</dbReference>
<reference evidence="4" key="1">
    <citation type="submission" date="2021-01" db="EMBL/GenBank/DDBJ databases">
        <authorList>
            <person name="Eckstrom K.M.E."/>
        </authorList>
    </citation>
    <scope>NUCLEOTIDE SEQUENCE</scope>
    <source>
        <strain evidence="4">UVCC 0001</strain>
    </source>
</reference>
<dbReference type="PANTHER" id="PTHR14087:SF7">
    <property type="entry name" value="THYMOCYTE NUCLEAR PROTEIN 1"/>
    <property type="match status" value="1"/>
</dbReference>
<dbReference type="InterPro" id="IPR047197">
    <property type="entry name" value="THYN1-like_EVE"/>
</dbReference>
<accession>A0AAD9IKX7</accession>
<keyword evidence="2" id="KW-0539">Nucleus</keyword>
<comment type="subcellular location">
    <subcellularLocation>
        <location evidence="1">Nucleus</location>
    </subcellularLocation>
</comment>
<dbReference type="Pfam" id="PF01878">
    <property type="entry name" value="EVE"/>
    <property type="match status" value="1"/>
</dbReference>
<keyword evidence="5" id="KW-1185">Reference proteome</keyword>
<feature type="domain" description="EVE" evidence="3">
    <location>
        <begin position="1"/>
        <end position="111"/>
    </location>
</feature>
<evidence type="ECO:0000256" key="1">
    <source>
        <dbReference type="ARBA" id="ARBA00004123"/>
    </source>
</evidence>
<dbReference type="InterPro" id="IPR002740">
    <property type="entry name" value="EVE_domain"/>
</dbReference>
<dbReference type="EMBL" id="JASFZW010000001">
    <property type="protein sequence ID" value="KAK2080464.1"/>
    <property type="molecule type" value="Genomic_DNA"/>
</dbReference>
<dbReference type="GO" id="GO:0005634">
    <property type="term" value="C:nucleus"/>
    <property type="evidence" value="ECO:0007669"/>
    <property type="project" value="UniProtKB-SubCell"/>
</dbReference>
<dbReference type="Gene3D" id="3.10.590.10">
    <property type="entry name" value="ph1033 like domains"/>
    <property type="match status" value="1"/>
</dbReference>
<dbReference type="InterPro" id="IPR052181">
    <property type="entry name" value="5hmC_binding"/>
</dbReference>
<gene>
    <name evidence="4" type="ORF">QBZ16_000317</name>
</gene>
<proteinExistence type="predicted"/>
<evidence type="ECO:0000313" key="4">
    <source>
        <dbReference type="EMBL" id="KAK2080464.1"/>
    </source>
</evidence>